<dbReference type="InterPro" id="IPR045347">
    <property type="entry name" value="HIND"/>
</dbReference>
<dbReference type="Gramene" id="CDF39771">
    <property type="protein sequence ID" value="CDF39771"/>
    <property type="gene ID" value="CHC_T00000419001"/>
</dbReference>
<evidence type="ECO:0000256" key="6">
    <source>
        <dbReference type="SAM" id="MobiDB-lite"/>
    </source>
</evidence>
<dbReference type="OrthoDB" id="5583at2759"/>
<feature type="region of interest" description="Disordered" evidence="6">
    <location>
        <begin position="226"/>
        <end position="371"/>
    </location>
</feature>
<accession>R7QQK6</accession>
<dbReference type="EMBL" id="HG002071">
    <property type="protein sequence ID" value="CDF39771.1"/>
    <property type="molecule type" value="Genomic_DNA"/>
</dbReference>
<dbReference type="AlphaFoldDB" id="R7QQK6"/>
<evidence type="ECO:0000256" key="4">
    <source>
        <dbReference type="ARBA" id="ARBA00023187"/>
    </source>
</evidence>
<keyword evidence="5" id="KW-0539">Nucleus</keyword>
<dbReference type="PANTHER" id="PTHR14152:SF5">
    <property type="entry name" value="U4_U6.U5 TRI-SNRNP-ASSOCIATED PROTEIN 1"/>
    <property type="match status" value="1"/>
</dbReference>
<sequence>MTAPSSSSSPPILRAKVTKRNGVISCSVEETNRIRAALGIKPLRTKPEQTAKHENELLATAPSTLRATVTSKNGEITCSVEETNRVRAALGLRPLRTEISAAKEEPVEDKQSSRKAQALKERLERARRARKTRARAVGVRSIAEEALLEEDSDDVDEASGLMAWVARSRQKEASVESKGKSKASPRERKAARAVNKASAISHSAKPAIQGSPAQGEILTLADAPILPENKTDGDSDPAEDALVNPLKVVKKRPRSPEICGATYDGTDTKEFSAGMKINPGTISIEPTASPVVESDYKGGRKADNDTAVRKHRKHEQSKRGKKRRRVSEVEQDGHGEPQRMSADPQVKKGRMEEIRKAANSAANMYDDSDDDDPFYTNLAKATRRAKNKEIKSSVDTILEAIDRANAAVVIEGNEAAAAAHDAERSVYNEMEQFLQKIPTAQGSSDGKVNGKGDGEYSTPPEGKKENGAGLQKTARETEEPPGKVIKQAANENSASGSVREAEEAQDVELSLQPIVEPVGLAASPSADNGLAATLRRLRAMGELKHKPNQMGRARDKRFDESTGTETRENGRREIKLSYTDEYGNELTRKEAFRMLCHKFHGKGPGQNKREKRLRKMLESTKTLQMQADDTPLASAAALKEETRKLGKAHVVLSGPEALARGLALSKLPAKTKESSLSKVRQTREAKKEPEPEEEKVSILSSTGGRGTSRKRR</sequence>
<feature type="compositionally biased region" description="Basic and acidic residues" evidence="6">
    <location>
        <begin position="345"/>
        <end position="356"/>
    </location>
</feature>
<comment type="similarity">
    <text evidence="2">Belongs to the SNU66/SART1 family.</text>
</comment>
<keyword evidence="8" id="KW-1185">Reference proteome</keyword>
<reference evidence="8" key="1">
    <citation type="journal article" date="2013" name="Proc. Natl. Acad. Sci. U.S.A.">
        <title>Genome structure and metabolic features in the red seaweed Chondrus crispus shed light on evolution of the Archaeplastida.</title>
        <authorList>
            <person name="Collen J."/>
            <person name="Porcel B."/>
            <person name="Carre W."/>
            <person name="Ball S.G."/>
            <person name="Chaparro C."/>
            <person name="Tonon T."/>
            <person name="Barbeyron T."/>
            <person name="Michel G."/>
            <person name="Noel B."/>
            <person name="Valentin K."/>
            <person name="Elias M."/>
            <person name="Artiguenave F."/>
            <person name="Arun A."/>
            <person name="Aury J.M."/>
            <person name="Barbosa-Neto J.F."/>
            <person name="Bothwell J.H."/>
            <person name="Bouget F.Y."/>
            <person name="Brillet L."/>
            <person name="Cabello-Hurtado F."/>
            <person name="Capella-Gutierrez S."/>
            <person name="Charrier B."/>
            <person name="Cladiere L."/>
            <person name="Cock J.M."/>
            <person name="Coelho S.M."/>
            <person name="Colleoni C."/>
            <person name="Czjzek M."/>
            <person name="Da Silva C."/>
            <person name="Delage L."/>
            <person name="Denoeud F."/>
            <person name="Deschamps P."/>
            <person name="Dittami S.M."/>
            <person name="Gabaldon T."/>
            <person name="Gachon C.M."/>
            <person name="Groisillier A."/>
            <person name="Herve C."/>
            <person name="Jabbari K."/>
            <person name="Katinka M."/>
            <person name="Kloareg B."/>
            <person name="Kowalczyk N."/>
            <person name="Labadie K."/>
            <person name="Leblanc C."/>
            <person name="Lopez P.J."/>
            <person name="McLachlan D.H."/>
            <person name="Meslet-Cladiere L."/>
            <person name="Moustafa A."/>
            <person name="Nehr Z."/>
            <person name="Nyvall Collen P."/>
            <person name="Panaud O."/>
            <person name="Partensky F."/>
            <person name="Poulain J."/>
            <person name="Rensing S.A."/>
            <person name="Rousvoal S."/>
            <person name="Samson G."/>
            <person name="Symeonidi A."/>
            <person name="Weissenbach J."/>
            <person name="Zambounis A."/>
            <person name="Wincker P."/>
            <person name="Boyen C."/>
        </authorList>
    </citation>
    <scope>NUCLEOTIDE SEQUENCE [LARGE SCALE GENOMIC DNA]</scope>
    <source>
        <strain evidence="8">cv. Stackhouse</strain>
    </source>
</reference>
<evidence type="ECO:0000313" key="8">
    <source>
        <dbReference type="Proteomes" id="UP000012073"/>
    </source>
</evidence>
<feature type="compositionally biased region" description="Basic and acidic residues" evidence="6">
    <location>
        <begin position="552"/>
        <end position="572"/>
    </location>
</feature>
<evidence type="ECO:0000256" key="3">
    <source>
        <dbReference type="ARBA" id="ARBA00022664"/>
    </source>
</evidence>
<feature type="region of interest" description="Disordered" evidence="6">
    <location>
        <begin position="666"/>
        <end position="712"/>
    </location>
</feature>
<keyword evidence="3" id="KW-0507">mRNA processing</keyword>
<feature type="compositionally biased region" description="Basic and acidic residues" evidence="6">
    <location>
        <begin position="294"/>
        <end position="308"/>
    </location>
</feature>
<evidence type="ECO:0000256" key="5">
    <source>
        <dbReference type="ARBA" id="ARBA00023242"/>
    </source>
</evidence>
<dbReference type="InterPro" id="IPR005011">
    <property type="entry name" value="SNU66/SART1"/>
</dbReference>
<dbReference type="GO" id="GO:0045292">
    <property type="term" value="P:mRNA cis splicing, via spliceosome"/>
    <property type="evidence" value="ECO:0007669"/>
    <property type="project" value="TreeGrafter"/>
</dbReference>
<comment type="subcellular location">
    <subcellularLocation>
        <location evidence="1">Nucleus</location>
    </subcellularLocation>
</comment>
<proteinExistence type="inferred from homology"/>
<dbReference type="STRING" id="2769.R7QQK6"/>
<protein>
    <recommendedName>
        <fullName evidence="9">SART-1 protein</fullName>
    </recommendedName>
</protein>
<dbReference type="Pfam" id="PF03343">
    <property type="entry name" value="SART-1"/>
    <property type="match status" value="2"/>
</dbReference>
<organism evidence="7 8">
    <name type="scientific">Chondrus crispus</name>
    <name type="common">Carrageen Irish moss</name>
    <name type="synonym">Polymorpha crispa</name>
    <dbReference type="NCBI Taxonomy" id="2769"/>
    <lineage>
        <taxon>Eukaryota</taxon>
        <taxon>Rhodophyta</taxon>
        <taxon>Florideophyceae</taxon>
        <taxon>Rhodymeniophycidae</taxon>
        <taxon>Gigartinales</taxon>
        <taxon>Gigartinaceae</taxon>
        <taxon>Chondrus</taxon>
    </lineage>
</organism>
<gene>
    <name evidence="7" type="ORF">CHC_T00000419001</name>
</gene>
<dbReference type="GO" id="GO:0046540">
    <property type="term" value="C:U4/U6 x U5 tri-snRNP complex"/>
    <property type="evidence" value="ECO:0007669"/>
    <property type="project" value="InterPro"/>
</dbReference>
<feature type="compositionally biased region" description="Basic and acidic residues" evidence="6">
    <location>
        <begin position="169"/>
        <end position="190"/>
    </location>
</feature>
<dbReference type="KEGG" id="ccp:CHC_T00000419001"/>
<feature type="region of interest" description="Disordered" evidence="6">
    <location>
        <begin position="541"/>
        <end position="572"/>
    </location>
</feature>
<evidence type="ECO:0000313" key="7">
    <source>
        <dbReference type="EMBL" id="CDF39771.1"/>
    </source>
</evidence>
<name>R7QQK6_CHOCR</name>
<feature type="compositionally biased region" description="Basic residues" evidence="6">
    <location>
        <begin position="309"/>
        <end position="325"/>
    </location>
</feature>
<feature type="compositionally biased region" description="Basic and acidic residues" evidence="6">
    <location>
        <begin position="326"/>
        <end position="337"/>
    </location>
</feature>
<dbReference type="RefSeq" id="XP_005710065.1">
    <property type="nucleotide sequence ID" value="XM_005710008.1"/>
</dbReference>
<feature type="compositionally biased region" description="Basic and acidic residues" evidence="6">
    <location>
        <begin position="670"/>
        <end position="689"/>
    </location>
</feature>
<evidence type="ECO:0008006" key="9">
    <source>
        <dbReference type="Google" id="ProtNLM"/>
    </source>
</evidence>
<feature type="region of interest" description="Disordered" evidence="6">
    <location>
        <begin position="433"/>
        <end position="506"/>
    </location>
</feature>
<dbReference type="GeneID" id="17317783"/>
<evidence type="ECO:0000256" key="1">
    <source>
        <dbReference type="ARBA" id="ARBA00004123"/>
    </source>
</evidence>
<dbReference type="GO" id="GO:0000481">
    <property type="term" value="P:maturation of 5S rRNA"/>
    <property type="evidence" value="ECO:0007669"/>
    <property type="project" value="TreeGrafter"/>
</dbReference>
<dbReference type="PANTHER" id="PTHR14152">
    <property type="entry name" value="SQUAMOUS CELL CARCINOMA ANTIGEN RECOGNISED BY CYTOTOXIC T LYMPHOCYTES"/>
    <property type="match status" value="1"/>
</dbReference>
<feature type="region of interest" description="Disordered" evidence="6">
    <location>
        <begin position="167"/>
        <end position="214"/>
    </location>
</feature>
<dbReference type="OMA" id="KRRDYTG"/>
<dbReference type="Pfam" id="PF19252">
    <property type="entry name" value="HIND"/>
    <property type="match status" value="2"/>
</dbReference>
<evidence type="ECO:0000256" key="2">
    <source>
        <dbReference type="ARBA" id="ARBA00006076"/>
    </source>
</evidence>
<dbReference type="Proteomes" id="UP000012073">
    <property type="component" value="Unassembled WGS sequence"/>
</dbReference>
<keyword evidence="4" id="KW-0508">mRNA splicing</keyword>